<comment type="caution">
    <text evidence="1">The sequence shown here is derived from an EMBL/GenBank/DDBJ whole genome shotgun (WGS) entry which is preliminary data.</text>
</comment>
<dbReference type="Proteomes" id="UP000712600">
    <property type="component" value="Unassembled WGS sequence"/>
</dbReference>
<name>A0A8S9MNX9_BRACR</name>
<organism evidence="1 2">
    <name type="scientific">Brassica cretica</name>
    <name type="common">Mustard</name>
    <dbReference type="NCBI Taxonomy" id="69181"/>
    <lineage>
        <taxon>Eukaryota</taxon>
        <taxon>Viridiplantae</taxon>
        <taxon>Streptophyta</taxon>
        <taxon>Embryophyta</taxon>
        <taxon>Tracheophyta</taxon>
        <taxon>Spermatophyta</taxon>
        <taxon>Magnoliopsida</taxon>
        <taxon>eudicotyledons</taxon>
        <taxon>Gunneridae</taxon>
        <taxon>Pentapetalae</taxon>
        <taxon>rosids</taxon>
        <taxon>malvids</taxon>
        <taxon>Brassicales</taxon>
        <taxon>Brassicaceae</taxon>
        <taxon>Brassiceae</taxon>
        <taxon>Brassica</taxon>
    </lineage>
</organism>
<reference evidence="1" key="1">
    <citation type="submission" date="2019-12" db="EMBL/GenBank/DDBJ databases">
        <title>Genome sequencing and annotation of Brassica cretica.</title>
        <authorList>
            <person name="Studholme D.J."/>
            <person name="Sarris P."/>
        </authorList>
    </citation>
    <scope>NUCLEOTIDE SEQUENCE</scope>
    <source>
        <strain evidence="1">PFS-109/04</strain>
        <tissue evidence="1">Leaf</tissue>
    </source>
</reference>
<gene>
    <name evidence="1" type="ORF">F2Q69_00056407</name>
</gene>
<proteinExistence type="predicted"/>
<evidence type="ECO:0000313" key="1">
    <source>
        <dbReference type="EMBL" id="KAF3485595.1"/>
    </source>
</evidence>
<accession>A0A8S9MNX9</accession>
<dbReference type="AlphaFoldDB" id="A0A8S9MNX9"/>
<evidence type="ECO:0000313" key="2">
    <source>
        <dbReference type="Proteomes" id="UP000712600"/>
    </source>
</evidence>
<sequence length="248" mass="27902">MRSGCVKLISKSCNRVYKAISSKAIGGCLAGHLSYWCDPEGEDVHDCSMQKTIMLKDGRFSHWKVSMKLLVRGINDVVWIAVKTGTHEEADECVWSKECISRGGEEHGDGRLDVDGVYLVGEKSIFMYEDEDGASLVGEIGISSVKVSRVVGYHVDAIYAEMEKDKLRDKLEEQVYTVEKRQEINLGSKFMPLGISAFQEKESVLIDMEVVHIHVPWRLGSQERGDHYKRAMKSCVFHKTLAIIIEEG</sequence>
<protein>
    <submittedName>
        <fullName evidence="1">Uncharacterized protein</fullName>
    </submittedName>
</protein>
<dbReference type="EMBL" id="QGKX02002183">
    <property type="protein sequence ID" value="KAF3485595.1"/>
    <property type="molecule type" value="Genomic_DNA"/>
</dbReference>